<proteinExistence type="predicted"/>
<organism evidence="2 3">
    <name type="scientific">Candidatus Sungbacteria bacterium RIFCSPHIGHO2_01_FULL_47_32</name>
    <dbReference type="NCBI Taxonomy" id="1802264"/>
    <lineage>
        <taxon>Bacteria</taxon>
        <taxon>Candidatus Sungiibacteriota</taxon>
    </lineage>
</organism>
<comment type="caution">
    <text evidence="2">The sequence shown here is derived from an EMBL/GenBank/DDBJ whole genome shotgun (WGS) entry which is preliminary data.</text>
</comment>
<keyword evidence="1" id="KW-0472">Membrane</keyword>
<protein>
    <recommendedName>
        <fullName evidence="4">Phospholipase C/D domain-containing protein</fullName>
    </recommendedName>
</protein>
<gene>
    <name evidence="2" type="ORF">A2633_00770</name>
</gene>
<dbReference type="Proteomes" id="UP000177152">
    <property type="component" value="Unassembled WGS sequence"/>
</dbReference>
<feature type="transmembrane region" description="Helical" evidence="1">
    <location>
        <begin position="28"/>
        <end position="51"/>
    </location>
</feature>
<reference evidence="2 3" key="1">
    <citation type="journal article" date="2016" name="Nat. Commun.">
        <title>Thousands of microbial genomes shed light on interconnected biogeochemical processes in an aquifer system.</title>
        <authorList>
            <person name="Anantharaman K."/>
            <person name="Brown C.T."/>
            <person name="Hug L.A."/>
            <person name="Sharon I."/>
            <person name="Castelle C.J."/>
            <person name="Probst A.J."/>
            <person name="Thomas B.C."/>
            <person name="Singh A."/>
            <person name="Wilkins M.J."/>
            <person name="Karaoz U."/>
            <person name="Brodie E.L."/>
            <person name="Williams K.H."/>
            <person name="Hubbard S.S."/>
            <person name="Banfield J.F."/>
        </authorList>
    </citation>
    <scope>NUCLEOTIDE SEQUENCE [LARGE SCALE GENOMIC DNA]</scope>
</reference>
<accession>A0A1G2K3E7</accession>
<keyword evidence="1" id="KW-1133">Transmembrane helix</keyword>
<dbReference type="AlphaFoldDB" id="A0A1G2K3E7"/>
<dbReference type="EMBL" id="MHQC01000046">
    <property type="protein sequence ID" value="OGZ93959.1"/>
    <property type="molecule type" value="Genomic_DNA"/>
</dbReference>
<keyword evidence="1" id="KW-0812">Transmembrane</keyword>
<evidence type="ECO:0000313" key="2">
    <source>
        <dbReference type="EMBL" id="OGZ93959.1"/>
    </source>
</evidence>
<evidence type="ECO:0008006" key="4">
    <source>
        <dbReference type="Google" id="ProtNLM"/>
    </source>
</evidence>
<evidence type="ECO:0000313" key="3">
    <source>
        <dbReference type="Proteomes" id="UP000177152"/>
    </source>
</evidence>
<feature type="transmembrane region" description="Helical" evidence="1">
    <location>
        <begin position="82"/>
        <end position="103"/>
    </location>
</feature>
<feature type="transmembrane region" description="Helical" evidence="1">
    <location>
        <begin position="110"/>
        <end position="129"/>
    </location>
</feature>
<sequence length="175" mass="20460">MDIISHGLWGATAANIADKKINKKISPWWATFWGVFPDLFAFTIPFLWLMLKLVEGGSDIPNIRGAELQPDSPWVFHIATTLYNYSHSMIVFLAVFGLVYFILRRPVWELIGWPLHIIMDIPTHTYQFYPTPALWPLWNKKFSGFSWATPWFMVLNYSVLLLIYALLRLKRGQER</sequence>
<evidence type="ECO:0000256" key="1">
    <source>
        <dbReference type="SAM" id="Phobius"/>
    </source>
</evidence>
<name>A0A1G2K3E7_9BACT</name>
<feature type="transmembrane region" description="Helical" evidence="1">
    <location>
        <begin position="149"/>
        <end position="167"/>
    </location>
</feature>